<sequence>MLFVQRGRIYWQKTKDEVNVEVREALESHTAQWQEILRLE</sequence>
<comment type="caution">
    <text evidence="1">The sequence shown here is derived from an EMBL/GenBank/DDBJ whole genome shotgun (WGS) entry which is preliminary data.</text>
</comment>
<evidence type="ECO:0000313" key="1">
    <source>
        <dbReference type="EMBL" id="GAM64102.1"/>
    </source>
</evidence>
<dbReference type="AlphaFoldDB" id="A0A0B8PHJ6"/>
<reference evidence="1 2" key="1">
    <citation type="submission" date="2015-01" db="EMBL/GenBank/DDBJ databases">
        <title>Vibrio sp. C5 JCM 19232 whole genome shotgun sequence.</title>
        <authorList>
            <person name="Sawabe T."/>
            <person name="Meirelles P."/>
            <person name="Feng G."/>
            <person name="Sayaka M."/>
            <person name="Hattori M."/>
            <person name="Ohkuma M."/>
        </authorList>
    </citation>
    <scope>NUCLEOTIDE SEQUENCE [LARGE SCALE GENOMIC DNA]</scope>
    <source>
        <strain evidence="1 2">JCM19232</strain>
    </source>
</reference>
<evidence type="ECO:0000313" key="2">
    <source>
        <dbReference type="Proteomes" id="UP000031670"/>
    </source>
</evidence>
<gene>
    <name evidence="1" type="ORF">JCM19232_3378</name>
</gene>
<accession>A0A0B8PHJ6</accession>
<dbReference type="Proteomes" id="UP000031670">
    <property type="component" value="Unassembled WGS sequence"/>
</dbReference>
<protein>
    <submittedName>
        <fullName evidence="1">Uncharacterized protein</fullName>
    </submittedName>
</protein>
<dbReference type="EMBL" id="BBSA01000011">
    <property type="protein sequence ID" value="GAM64102.1"/>
    <property type="molecule type" value="Genomic_DNA"/>
</dbReference>
<organism evidence="1 2">
    <name type="scientific">Vibrio ishigakensis</name>
    <dbReference type="NCBI Taxonomy" id="1481914"/>
    <lineage>
        <taxon>Bacteria</taxon>
        <taxon>Pseudomonadati</taxon>
        <taxon>Pseudomonadota</taxon>
        <taxon>Gammaproteobacteria</taxon>
        <taxon>Vibrionales</taxon>
        <taxon>Vibrionaceae</taxon>
        <taxon>Vibrio</taxon>
    </lineage>
</organism>
<name>A0A0B8PHJ6_9VIBR</name>
<reference evidence="1 2" key="2">
    <citation type="submission" date="2015-01" db="EMBL/GenBank/DDBJ databases">
        <authorList>
            <consortium name="NBRP consortium"/>
            <person name="Sawabe T."/>
            <person name="Meirelles P."/>
            <person name="Feng G."/>
            <person name="Sayaka M."/>
            <person name="Hattori M."/>
            <person name="Ohkuma M."/>
        </authorList>
    </citation>
    <scope>NUCLEOTIDE SEQUENCE [LARGE SCALE GENOMIC DNA]</scope>
    <source>
        <strain evidence="1 2">JCM19232</strain>
    </source>
</reference>
<proteinExistence type="predicted"/>